<dbReference type="AlphaFoldDB" id="A0A226EVT3"/>
<gene>
    <name evidence="2" type="ORF">Fcan01_01496</name>
</gene>
<keyword evidence="1" id="KW-0812">Transmembrane</keyword>
<protein>
    <submittedName>
        <fullName evidence="2">Uncharacterized protein</fullName>
    </submittedName>
</protein>
<comment type="caution">
    <text evidence="2">The sequence shown here is derived from an EMBL/GenBank/DDBJ whole genome shotgun (WGS) entry which is preliminary data.</text>
</comment>
<keyword evidence="3" id="KW-1185">Reference proteome</keyword>
<sequence length="298" mass="34351">MKFTPEHLVELGMAQENEEYSDILNLYTAYFNIGYYICFIPFRCTYRVWDVVQYKQVTRLVQCQIVRHKAFLKIITLIETFIVLFGFSTSARSFPYDKLTSSIHPVAYFKIFTEITSKWCTYVICMTPLLVGLVIRLLDEVEQSHLTTFISRYIALGRFKFFLETSNYAIPPSIEQLNFLDCIAAIASFICTQISAFYSYFAEGLLLMGCLTLWTAVKNFQTWVELKGGTTSINLVIKEYDALKEFCHLINDATSNIVFGFVLNGIIKGWVHEKVVAMPDPNRTEPWNQDEGICDDFA</sequence>
<organism evidence="2 3">
    <name type="scientific">Folsomia candida</name>
    <name type="common">Springtail</name>
    <dbReference type="NCBI Taxonomy" id="158441"/>
    <lineage>
        <taxon>Eukaryota</taxon>
        <taxon>Metazoa</taxon>
        <taxon>Ecdysozoa</taxon>
        <taxon>Arthropoda</taxon>
        <taxon>Hexapoda</taxon>
        <taxon>Collembola</taxon>
        <taxon>Entomobryomorpha</taxon>
        <taxon>Isotomoidea</taxon>
        <taxon>Isotomidae</taxon>
        <taxon>Proisotominae</taxon>
        <taxon>Folsomia</taxon>
    </lineage>
</organism>
<evidence type="ECO:0000313" key="3">
    <source>
        <dbReference type="Proteomes" id="UP000198287"/>
    </source>
</evidence>
<feature type="transmembrane region" description="Helical" evidence="1">
    <location>
        <begin position="70"/>
        <end position="91"/>
    </location>
</feature>
<name>A0A226EVT3_FOLCA</name>
<keyword evidence="1" id="KW-0472">Membrane</keyword>
<dbReference type="Proteomes" id="UP000198287">
    <property type="component" value="Unassembled WGS sequence"/>
</dbReference>
<keyword evidence="1" id="KW-1133">Transmembrane helix</keyword>
<accession>A0A226EVT3</accession>
<feature type="transmembrane region" description="Helical" evidence="1">
    <location>
        <begin position="29"/>
        <end position="49"/>
    </location>
</feature>
<reference evidence="2 3" key="1">
    <citation type="submission" date="2015-12" db="EMBL/GenBank/DDBJ databases">
        <title>The genome of Folsomia candida.</title>
        <authorList>
            <person name="Faddeeva A."/>
            <person name="Derks M.F."/>
            <person name="Anvar Y."/>
            <person name="Smit S."/>
            <person name="Van Straalen N."/>
            <person name="Roelofs D."/>
        </authorList>
    </citation>
    <scope>NUCLEOTIDE SEQUENCE [LARGE SCALE GENOMIC DNA]</scope>
    <source>
        <strain evidence="2 3">VU population</strain>
        <tissue evidence="2">Whole body</tissue>
    </source>
</reference>
<proteinExistence type="predicted"/>
<feature type="transmembrane region" description="Helical" evidence="1">
    <location>
        <begin position="119"/>
        <end position="138"/>
    </location>
</feature>
<evidence type="ECO:0000256" key="1">
    <source>
        <dbReference type="SAM" id="Phobius"/>
    </source>
</evidence>
<evidence type="ECO:0000313" key="2">
    <source>
        <dbReference type="EMBL" id="OXA61629.1"/>
    </source>
</evidence>
<dbReference type="EMBL" id="LNIX01000001">
    <property type="protein sequence ID" value="OXA61629.1"/>
    <property type="molecule type" value="Genomic_DNA"/>
</dbReference>